<proteinExistence type="predicted"/>
<dbReference type="PANTHER" id="PTHR47481">
    <property type="match status" value="1"/>
</dbReference>
<protein>
    <recommendedName>
        <fullName evidence="3">Retrovirus-related Pol polyprotein from transposon TNT 1-94</fullName>
    </recommendedName>
</protein>
<dbReference type="EMBL" id="JARKNE010000004">
    <property type="protein sequence ID" value="KAK5836365.1"/>
    <property type="molecule type" value="Genomic_DNA"/>
</dbReference>
<sequence length="161" mass="18031">MATEIPRHSSNVEGATHSQGLNSMSLQNIHYFSKHDTIKLGEHNFLLWKHQILLILESYDLEGFVLGTAPVPSTHLPGPDRHMRHALYSFKKRSLTVKEYLNKVKSLSDSINAAGSMVREQEQVSIVLAGLSLKYESIRVLASATPMSLELLTEMLLDCET</sequence>
<accession>A0ABR0QAL5</accession>
<gene>
    <name evidence="1" type="ORF">PVK06_012151</name>
</gene>
<dbReference type="PANTHER" id="PTHR47481:SF10">
    <property type="entry name" value="COPIA-LIKE POLYPROTEIN_RETROTRANSPOSON"/>
    <property type="match status" value="1"/>
</dbReference>
<organism evidence="1 2">
    <name type="scientific">Gossypium arboreum</name>
    <name type="common">Tree cotton</name>
    <name type="synonym">Gossypium nanking</name>
    <dbReference type="NCBI Taxonomy" id="29729"/>
    <lineage>
        <taxon>Eukaryota</taxon>
        <taxon>Viridiplantae</taxon>
        <taxon>Streptophyta</taxon>
        <taxon>Embryophyta</taxon>
        <taxon>Tracheophyta</taxon>
        <taxon>Spermatophyta</taxon>
        <taxon>Magnoliopsida</taxon>
        <taxon>eudicotyledons</taxon>
        <taxon>Gunneridae</taxon>
        <taxon>Pentapetalae</taxon>
        <taxon>rosids</taxon>
        <taxon>malvids</taxon>
        <taxon>Malvales</taxon>
        <taxon>Malvaceae</taxon>
        <taxon>Malvoideae</taxon>
        <taxon>Gossypium</taxon>
    </lineage>
</organism>
<evidence type="ECO:0000313" key="1">
    <source>
        <dbReference type="EMBL" id="KAK5836365.1"/>
    </source>
</evidence>
<name>A0ABR0QAL5_GOSAR</name>
<keyword evidence="2" id="KW-1185">Reference proteome</keyword>
<reference evidence="1 2" key="1">
    <citation type="submission" date="2023-03" db="EMBL/GenBank/DDBJ databases">
        <title>WGS of Gossypium arboreum.</title>
        <authorList>
            <person name="Yu D."/>
        </authorList>
    </citation>
    <scope>NUCLEOTIDE SEQUENCE [LARGE SCALE GENOMIC DNA]</scope>
    <source>
        <tissue evidence="1">Leaf</tissue>
    </source>
</reference>
<dbReference type="Proteomes" id="UP001358586">
    <property type="component" value="Chromosome 4"/>
</dbReference>
<evidence type="ECO:0000313" key="2">
    <source>
        <dbReference type="Proteomes" id="UP001358586"/>
    </source>
</evidence>
<evidence type="ECO:0008006" key="3">
    <source>
        <dbReference type="Google" id="ProtNLM"/>
    </source>
</evidence>
<comment type="caution">
    <text evidence="1">The sequence shown here is derived from an EMBL/GenBank/DDBJ whole genome shotgun (WGS) entry which is preliminary data.</text>
</comment>